<accession>C3S7E1</accession>
<keyword evidence="4 9" id="KW-0372">Hormone</keyword>
<dbReference type="GO" id="GO:0032095">
    <property type="term" value="P:regulation of response to food"/>
    <property type="evidence" value="ECO:0007669"/>
    <property type="project" value="UniProtKB-UniRule"/>
</dbReference>
<gene>
    <name evidence="14" type="primary">GHRL</name>
</gene>
<reference evidence="14" key="2">
    <citation type="journal article" date="2009" name="Mech. Dev.">
        <title>Cross-fostering of the tammar wallaby (Macropus eugenii) pouch young accelerates fore-stomach maturation.</title>
        <authorList>
            <person name="Kwek J.H."/>
            <person name="Iongh R.D."/>
            <person name="Digby M.R."/>
            <person name="Renfree M.B."/>
            <person name="Nicholas K.R."/>
            <person name="Familari M."/>
        </authorList>
    </citation>
    <scope>NUCLEOTIDE SEQUENCE</scope>
</reference>
<feature type="compositionally biased region" description="Basic and acidic residues" evidence="10">
    <location>
        <begin position="31"/>
        <end position="52"/>
    </location>
</feature>
<dbReference type="GO" id="GO:0016608">
    <property type="term" value="F:growth hormone-releasing hormone activity"/>
    <property type="evidence" value="ECO:0007669"/>
    <property type="project" value="UniProtKB-UniRule"/>
</dbReference>
<feature type="domain" description="Motilin/ghrelin" evidence="13">
    <location>
        <begin position="24"/>
        <end position="49"/>
    </location>
</feature>
<dbReference type="GO" id="GO:0031768">
    <property type="term" value="F:ghrelin receptor binding"/>
    <property type="evidence" value="ECO:0007669"/>
    <property type="project" value="UniProtKB-UniRule"/>
</dbReference>
<dbReference type="InterPro" id="IPR006738">
    <property type="entry name" value="Motilin_ghrelin"/>
</dbReference>
<dbReference type="Pfam" id="PF04644">
    <property type="entry name" value="Motilin_ghrelin"/>
    <property type="match status" value="1"/>
</dbReference>
<evidence type="ECO:0000256" key="6">
    <source>
        <dbReference type="ARBA" id="ARBA00022815"/>
    </source>
</evidence>
<dbReference type="GO" id="GO:0060124">
    <property type="term" value="P:positive regulation of growth hormone secretion"/>
    <property type="evidence" value="ECO:0007669"/>
    <property type="project" value="TreeGrafter"/>
</dbReference>
<comment type="PTM">
    <text evidence="9">O-octanoylation is essential for ghrelin activity.</text>
</comment>
<dbReference type="InterPro" id="IPR005441">
    <property type="entry name" value="Preproghrelin"/>
</dbReference>
<comment type="similarity">
    <text evidence="2 9">Belongs to the motilin family.</text>
</comment>
<comment type="subcellular location">
    <subcellularLocation>
        <location evidence="1 9">Secreted</location>
    </subcellularLocation>
</comment>
<keyword evidence="3 9" id="KW-0964">Secreted</keyword>
<dbReference type="EMBL" id="EU677468">
    <property type="protein sequence ID" value="ACG56285.1"/>
    <property type="molecule type" value="mRNA"/>
</dbReference>
<evidence type="ECO:0000256" key="8">
    <source>
        <dbReference type="ARBA" id="ARBA00025531"/>
    </source>
</evidence>
<sequence>MIPKVALCSLFLLSVLWIDVALGGSSFLSPEHPKTQRKESKKPAKLQPRDVEDTLSQPEGVEKGLEIQFNAPFDIGIKVAEAQYQQYGRALEKVLQEILLEKNQGNIGEN</sequence>
<dbReference type="Pfam" id="PF04643">
    <property type="entry name" value="Motilin_assoc"/>
    <property type="match status" value="1"/>
</dbReference>
<dbReference type="GO" id="GO:0001696">
    <property type="term" value="P:gastric acid secretion"/>
    <property type="evidence" value="ECO:0007669"/>
    <property type="project" value="TreeGrafter"/>
</dbReference>
<feature type="chain" id="PRO_5002932369" description="Appetite-regulating hormone" evidence="11">
    <location>
        <begin position="24"/>
        <end position="110"/>
    </location>
</feature>
<evidence type="ECO:0000256" key="2">
    <source>
        <dbReference type="ARBA" id="ARBA00006473"/>
    </source>
</evidence>
<feature type="region of interest" description="Disordered" evidence="10">
    <location>
        <begin position="26"/>
        <end position="59"/>
    </location>
</feature>
<dbReference type="PANTHER" id="PTHR14122">
    <property type="entry name" value="GHRELIN PRECURSOR"/>
    <property type="match status" value="1"/>
</dbReference>
<evidence type="ECO:0000256" key="1">
    <source>
        <dbReference type="ARBA" id="ARBA00004613"/>
    </source>
</evidence>
<protein>
    <recommendedName>
        <fullName evidence="9">Appetite-regulating hormone</fullName>
    </recommendedName>
    <alternativeName>
        <fullName evidence="9">Growth hormone secretagogue</fullName>
    </alternativeName>
    <alternativeName>
        <fullName evidence="9">Growth hormone-releasing peptide</fullName>
    </alternativeName>
    <alternativeName>
        <fullName evidence="9">Motilin-related peptide</fullName>
    </alternativeName>
    <component>
        <recommendedName>
            <fullName evidence="9">Ghrelin</fullName>
        </recommendedName>
    </component>
    <component>
        <recommendedName>
            <fullName evidence="9">Obestatin</fullName>
        </recommendedName>
    </component>
</protein>
<comment type="function">
    <text evidence="9">Obestatin may be the ligand for GPR39. May have an appetite-reducing effect resulting in decreased food intake. May reduce gastric emptying activity and jejunal motility.</text>
</comment>
<proteinExistence type="evidence at transcript level"/>
<reference evidence="14" key="1">
    <citation type="submission" date="2008-04" db="EMBL/GenBank/DDBJ databases">
        <authorList>
            <person name="Kwek J.H.L."/>
            <person name="Familari M."/>
            <person name="de Iongh R."/>
            <person name="Digby M.R."/>
            <person name="Renfree M.B."/>
            <person name="Nicholas K.R."/>
        </authorList>
    </citation>
    <scope>NUCLEOTIDE SEQUENCE</scope>
</reference>
<keyword evidence="6" id="KW-0027">Amidation</keyword>
<evidence type="ECO:0000256" key="7">
    <source>
        <dbReference type="ARBA" id="ARBA00023288"/>
    </source>
</evidence>
<dbReference type="PRINTS" id="PR01624">
    <property type="entry name" value="GHRELIN"/>
</dbReference>
<keyword evidence="7 9" id="KW-0449">Lipoprotein</keyword>
<keyword evidence="5 9" id="KW-0732">Signal</keyword>
<evidence type="ECO:0000256" key="10">
    <source>
        <dbReference type="SAM" id="MobiDB-lite"/>
    </source>
</evidence>
<dbReference type="PANTHER" id="PTHR14122:SF1">
    <property type="entry name" value="APPETITE-REGULATING HORMONE"/>
    <property type="match status" value="1"/>
</dbReference>
<feature type="domain" description="Motilin/ghrelin-associated peptide" evidence="12">
    <location>
        <begin position="56"/>
        <end position="103"/>
    </location>
</feature>
<dbReference type="InterPro" id="IPR006737">
    <property type="entry name" value="Motilin_assoc"/>
</dbReference>
<dbReference type="AlphaFoldDB" id="C3S7E1"/>
<evidence type="ECO:0000259" key="13">
    <source>
        <dbReference type="Pfam" id="PF04644"/>
    </source>
</evidence>
<organism evidence="14">
    <name type="scientific">Notamacropus eugenii</name>
    <name type="common">Tammar wallaby</name>
    <name type="synonym">Macropus eugenii</name>
    <dbReference type="NCBI Taxonomy" id="9315"/>
    <lineage>
        <taxon>Eukaryota</taxon>
        <taxon>Metazoa</taxon>
        <taxon>Chordata</taxon>
        <taxon>Craniata</taxon>
        <taxon>Vertebrata</taxon>
        <taxon>Euteleostomi</taxon>
        <taxon>Mammalia</taxon>
        <taxon>Metatheria</taxon>
        <taxon>Diprotodontia</taxon>
        <taxon>Macropodidae</taxon>
        <taxon>Notamacropus</taxon>
    </lineage>
</organism>
<dbReference type="GO" id="GO:0032024">
    <property type="term" value="P:positive regulation of insulin secretion"/>
    <property type="evidence" value="ECO:0007669"/>
    <property type="project" value="UniProtKB-UniRule"/>
</dbReference>
<evidence type="ECO:0000313" key="14">
    <source>
        <dbReference type="EMBL" id="ACG56285.1"/>
    </source>
</evidence>
<evidence type="ECO:0000259" key="12">
    <source>
        <dbReference type="Pfam" id="PF04643"/>
    </source>
</evidence>
<name>C3S7E1_NOTEU</name>
<dbReference type="GO" id="GO:0005615">
    <property type="term" value="C:extracellular space"/>
    <property type="evidence" value="ECO:0007669"/>
    <property type="project" value="UniProtKB-UniRule"/>
</dbReference>
<evidence type="ECO:0000256" key="4">
    <source>
        <dbReference type="ARBA" id="ARBA00022702"/>
    </source>
</evidence>
<feature type="signal peptide" evidence="11">
    <location>
        <begin position="1"/>
        <end position="23"/>
    </location>
</feature>
<evidence type="ECO:0000256" key="3">
    <source>
        <dbReference type="ARBA" id="ARBA00022525"/>
    </source>
</evidence>
<dbReference type="GO" id="GO:0050728">
    <property type="term" value="P:negative regulation of inflammatory response"/>
    <property type="evidence" value="ECO:0007669"/>
    <property type="project" value="TreeGrafter"/>
</dbReference>
<evidence type="ECO:0000256" key="5">
    <source>
        <dbReference type="ARBA" id="ARBA00022729"/>
    </source>
</evidence>
<comment type="function">
    <text evidence="8 9">Ghrelin is the ligand for growth hormone secretagogue receptor type 1 (GHSR). Induces the release of growth hormone from the pituitary. Has an appetite-stimulating effect, induces adiposity and stimulates gastric acid secretion. Involved in growth regulation.</text>
</comment>
<evidence type="ECO:0000256" key="9">
    <source>
        <dbReference type="RuleBase" id="RU368086"/>
    </source>
</evidence>
<evidence type="ECO:0000256" key="11">
    <source>
        <dbReference type="SAM" id="SignalP"/>
    </source>
</evidence>